<accession>A0A202B8Z5</accession>
<organism evidence="4 5">
    <name type="scientific">Chromobacterium violaceum</name>
    <dbReference type="NCBI Taxonomy" id="536"/>
    <lineage>
        <taxon>Bacteria</taxon>
        <taxon>Pseudomonadati</taxon>
        <taxon>Pseudomonadota</taxon>
        <taxon>Betaproteobacteria</taxon>
        <taxon>Neisseriales</taxon>
        <taxon>Chromobacteriaceae</taxon>
        <taxon>Chromobacterium</taxon>
    </lineage>
</organism>
<comment type="caution">
    <text evidence="4">The sequence shown here is derived from an EMBL/GenBank/DDBJ whole genome shotgun (WGS) entry which is preliminary data.</text>
</comment>
<evidence type="ECO:0000256" key="2">
    <source>
        <dbReference type="ARBA" id="ARBA00023315"/>
    </source>
</evidence>
<proteinExistence type="predicted"/>
<sequence>MFCLCVAGGIFAMTVVFQIKIRTDALDSAELASENAIDILLAIRSRHAPGDRAMLASVVLDFLTSDDFPAVAELGAAIWHKHFIGMISREQIDYMVSSRYTPQRLGRYLDAPDRWFRLLRVDGRPVGYCSYALTGQPGEMKLEQLYLLEEMRGRGLGGRMMDEAEAAARALGCATLMLTVNRHNAGAIAVYQKRGFAVREEVVADIGNGFVMDDYMMEKLLSR</sequence>
<dbReference type="Gene3D" id="3.40.630.30">
    <property type="match status" value="1"/>
</dbReference>
<evidence type="ECO:0000313" key="5">
    <source>
        <dbReference type="Proteomes" id="UP000196342"/>
    </source>
</evidence>
<keyword evidence="2" id="KW-0012">Acyltransferase</keyword>
<dbReference type="SUPFAM" id="SSF55729">
    <property type="entry name" value="Acyl-CoA N-acyltransferases (Nat)"/>
    <property type="match status" value="1"/>
</dbReference>
<keyword evidence="5" id="KW-1185">Reference proteome</keyword>
<name>A0A202B8Z5_CHRVL</name>
<dbReference type="AlphaFoldDB" id="A0A202B8Z5"/>
<dbReference type="InterPro" id="IPR050832">
    <property type="entry name" value="Bact_Acetyltransf"/>
</dbReference>
<evidence type="ECO:0000313" key="4">
    <source>
        <dbReference type="EMBL" id="OVE47882.1"/>
    </source>
</evidence>
<protein>
    <recommendedName>
        <fullName evidence="3">N-acetyltransferase domain-containing protein</fullName>
    </recommendedName>
</protein>
<dbReference type="Pfam" id="PF00583">
    <property type="entry name" value="Acetyltransf_1"/>
    <property type="match status" value="1"/>
</dbReference>
<reference evidence="4 5" key="1">
    <citation type="submission" date="2017-05" db="EMBL/GenBank/DDBJ databases">
        <title>Chromobacterium violaceum GHPS1 isolated from Hydrocarbon polluted soil in French Guiana display an awesome secondary metabolite arsenal and a battery of drug and heavy-metal-resistance and detoxification of xenobiotics proteins.</title>
        <authorList>
            <person name="Belbahri L."/>
        </authorList>
    </citation>
    <scope>NUCLEOTIDE SEQUENCE [LARGE SCALE GENOMIC DNA]</scope>
    <source>
        <strain evidence="4 5">GHPS1</strain>
    </source>
</reference>
<dbReference type="PANTHER" id="PTHR43877">
    <property type="entry name" value="AMINOALKYLPHOSPHONATE N-ACETYLTRANSFERASE-RELATED-RELATED"/>
    <property type="match status" value="1"/>
</dbReference>
<dbReference type="EMBL" id="NHOO01000009">
    <property type="protein sequence ID" value="OVE47882.1"/>
    <property type="molecule type" value="Genomic_DNA"/>
</dbReference>
<evidence type="ECO:0000256" key="1">
    <source>
        <dbReference type="ARBA" id="ARBA00022679"/>
    </source>
</evidence>
<feature type="domain" description="N-acetyltransferase" evidence="3">
    <location>
        <begin position="58"/>
        <end position="222"/>
    </location>
</feature>
<dbReference type="InterPro" id="IPR016181">
    <property type="entry name" value="Acyl_CoA_acyltransferase"/>
</dbReference>
<keyword evidence="1" id="KW-0808">Transferase</keyword>
<evidence type="ECO:0000259" key="3">
    <source>
        <dbReference type="PROSITE" id="PS51186"/>
    </source>
</evidence>
<dbReference type="PROSITE" id="PS51186">
    <property type="entry name" value="GNAT"/>
    <property type="match status" value="1"/>
</dbReference>
<gene>
    <name evidence="4" type="ORF">CBW21_12600</name>
</gene>
<dbReference type="GO" id="GO:0016747">
    <property type="term" value="F:acyltransferase activity, transferring groups other than amino-acyl groups"/>
    <property type="evidence" value="ECO:0007669"/>
    <property type="project" value="InterPro"/>
</dbReference>
<dbReference type="CDD" id="cd04301">
    <property type="entry name" value="NAT_SF"/>
    <property type="match status" value="1"/>
</dbReference>
<dbReference type="Proteomes" id="UP000196342">
    <property type="component" value="Unassembled WGS sequence"/>
</dbReference>
<dbReference type="InterPro" id="IPR000182">
    <property type="entry name" value="GNAT_dom"/>
</dbReference>